<dbReference type="AlphaFoldDB" id="A0AAD2H103"/>
<dbReference type="EMBL" id="CAVNYO010000097">
    <property type="protein sequence ID" value="CAK5265682.1"/>
    <property type="molecule type" value="Genomic_DNA"/>
</dbReference>
<organism evidence="2 3">
    <name type="scientific">Mycena citricolor</name>
    <dbReference type="NCBI Taxonomy" id="2018698"/>
    <lineage>
        <taxon>Eukaryota</taxon>
        <taxon>Fungi</taxon>
        <taxon>Dikarya</taxon>
        <taxon>Basidiomycota</taxon>
        <taxon>Agaricomycotina</taxon>
        <taxon>Agaricomycetes</taxon>
        <taxon>Agaricomycetidae</taxon>
        <taxon>Agaricales</taxon>
        <taxon>Marasmiineae</taxon>
        <taxon>Mycenaceae</taxon>
        <taxon>Mycena</taxon>
    </lineage>
</organism>
<dbReference type="Proteomes" id="UP001295794">
    <property type="component" value="Unassembled WGS sequence"/>
</dbReference>
<sequence>MVAGQHAESDLRKRVESEMPRHQQNLVDTCLEEGQYQSAIHVLNELRSPFHRPSASHIRQLLYMALYTSLDTLNTNSSASPSKRQKKAHLLPTPDATAAAQELLVSFAMTNSPHSVMRALRPADQRESLNADEADCFVAAQSLCISRSKHCWEILSRGFLADQRVSEALTRRGRSRATSGSTGDSLRSEVVGENAWPVLHWLLIIFKRDEEENELRPRHSILLLEQLGTPTRRDTDAVLDVMLFCLEQSDNARCMMGLELMSLLINLSATSHLDFPLLVAGIFNRLSGTFSVEQISSILSGLASSPAVNKFKVAFYQKYLDDSAVHARPVARPRPLARANGKAPPVTAQEPATPAVASLANKFRGPPASDIMRLMQTSTSSPGVSPLRIKFEMLQSYHAWQTQLPQVDRDAEWAVLLENGRVSETLDAVFGSSGQATGEGGDYRDLLDIILKGYS</sequence>
<evidence type="ECO:0000313" key="2">
    <source>
        <dbReference type="EMBL" id="CAK5265682.1"/>
    </source>
</evidence>
<protein>
    <submittedName>
        <fullName evidence="2">Uncharacterized protein</fullName>
    </submittedName>
</protein>
<feature type="region of interest" description="Disordered" evidence="1">
    <location>
        <begin position="1"/>
        <end position="21"/>
    </location>
</feature>
<name>A0AAD2H103_9AGAR</name>
<reference evidence="2" key="1">
    <citation type="submission" date="2023-11" db="EMBL/GenBank/DDBJ databases">
        <authorList>
            <person name="De Vega J J."/>
            <person name="De Vega J J."/>
        </authorList>
    </citation>
    <scope>NUCLEOTIDE SEQUENCE</scope>
</reference>
<gene>
    <name evidence="2" type="ORF">MYCIT1_LOCUS6862</name>
</gene>
<proteinExistence type="predicted"/>
<evidence type="ECO:0000256" key="1">
    <source>
        <dbReference type="SAM" id="MobiDB-lite"/>
    </source>
</evidence>
<evidence type="ECO:0000313" key="3">
    <source>
        <dbReference type="Proteomes" id="UP001295794"/>
    </source>
</evidence>
<feature type="compositionally biased region" description="Basic and acidic residues" evidence="1">
    <location>
        <begin position="7"/>
        <end position="21"/>
    </location>
</feature>
<accession>A0AAD2H103</accession>
<comment type="caution">
    <text evidence="2">The sequence shown here is derived from an EMBL/GenBank/DDBJ whole genome shotgun (WGS) entry which is preliminary data.</text>
</comment>
<keyword evidence="3" id="KW-1185">Reference proteome</keyword>